<dbReference type="PANTHER" id="PTHR12526:SF510">
    <property type="entry name" value="D-INOSITOL 3-PHOSPHATE GLYCOSYLTRANSFERASE"/>
    <property type="match status" value="1"/>
</dbReference>
<dbReference type="Gene3D" id="3.40.50.2000">
    <property type="entry name" value="Glycogen Phosphorylase B"/>
    <property type="match status" value="2"/>
</dbReference>
<feature type="domain" description="Glycosyltransferase subfamily 4-like N-terminal" evidence="4">
    <location>
        <begin position="27"/>
        <end position="194"/>
    </location>
</feature>
<protein>
    <submittedName>
        <fullName evidence="5">Glycosyltransferase involved in cell wall bisynthesis</fullName>
    </submittedName>
</protein>
<comment type="caution">
    <text evidence="5">The sequence shown here is derived from an EMBL/GenBank/DDBJ whole genome shotgun (WGS) entry which is preliminary data.</text>
</comment>
<dbReference type="AlphaFoldDB" id="A0A2S8SX64"/>
<dbReference type="FunCoup" id="A0A2S8SX64">
    <property type="interactions" value="193"/>
</dbReference>
<accession>A0A2S8SX64</accession>
<evidence type="ECO:0000259" key="3">
    <source>
        <dbReference type="Pfam" id="PF00534"/>
    </source>
</evidence>
<evidence type="ECO:0000256" key="1">
    <source>
        <dbReference type="ARBA" id="ARBA00022676"/>
    </source>
</evidence>
<name>A0A2S8SX64_9BACT</name>
<evidence type="ECO:0000313" key="5">
    <source>
        <dbReference type="EMBL" id="PQV65385.1"/>
    </source>
</evidence>
<keyword evidence="1" id="KW-0328">Glycosyltransferase</keyword>
<dbReference type="GO" id="GO:0016757">
    <property type="term" value="F:glycosyltransferase activity"/>
    <property type="evidence" value="ECO:0007669"/>
    <property type="project" value="UniProtKB-KW"/>
</dbReference>
<dbReference type="Pfam" id="PF13439">
    <property type="entry name" value="Glyco_transf_4"/>
    <property type="match status" value="1"/>
</dbReference>
<dbReference type="PANTHER" id="PTHR12526">
    <property type="entry name" value="GLYCOSYLTRANSFERASE"/>
    <property type="match status" value="1"/>
</dbReference>
<dbReference type="Pfam" id="PF00534">
    <property type="entry name" value="Glycos_transf_1"/>
    <property type="match status" value="1"/>
</dbReference>
<feature type="domain" description="Glycosyl transferase family 1" evidence="3">
    <location>
        <begin position="201"/>
        <end position="376"/>
    </location>
</feature>
<dbReference type="InParanoid" id="A0A2S8SX64"/>
<dbReference type="CDD" id="cd03801">
    <property type="entry name" value="GT4_PimA-like"/>
    <property type="match status" value="1"/>
</dbReference>
<dbReference type="SUPFAM" id="SSF53756">
    <property type="entry name" value="UDP-Glycosyltransferase/glycogen phosphorylase"/>
    <property type="match status" value="1"/>
</dbReference>
<dbReference type="InterPro" id="IPR001296">
    <property type="entry name" value="Glyco_trans_1"/>
</dbReference>
<dbReference type="Proteomes" id="UP000237684">
    <property type="component" value="Unassembled WGS sequence"/>
</dbReference>
<dbReference type="RefSeq" id="WP_105482127.1">
    <property type="nucleotide sequence ID" value="NZ_NIGF01000001.1"/>
</dbReference>
<sequence>MAQPSPLWIQVPRPGNHYSPARGSAIATVIYEFARERFEAGLETRVVLDEKASCDYPVGQCQAVNFGPFPRRWKQRCDARLASWGFRRFWMERFYAPVIKAIEPDFDGPVFFHDALDAIEEVKRARPRAQICLWFHNYKWRGRESGELRRILSRVDRIICVSRFVADALQRECSHAKAEWNGKICVVHNGVDVNQFRPPENASQKQPGDPVIITFAGRIIEKKGPHLLLEAAQQLSKTNGGSAPDLQIRIIGSKSNAPGEALSPYEKELRHQAASLGNRVEFLPMLDRKTVAQEIRECDIFCAPALWEEPLGLTILEGMASGAAVVTTRRGGIPEIGLDAVHYFDLDNPHSLAEKLQELIQSPEKRRQSGEKARQRALQLTWQASYSALEIALSGRIT</sequence>
<keyword evidence="2 5" id="KW-0808">Transferase</keyword>
<reference evidence="5 6" key="1">
    <citation type="journal article" date="2018" name="Syst. Appl. Microbiol.">
        <title>Abditibacterium utsteinense sp. nov., the first cultivated member of candidate phylum FBP, isolated from ice-free Antarctic soil samples.</title>
        <authorList>
            <person name="Tahon G."/>
            <person name="Tytgat B."/>
            <person name="Lebbe L."/>
            <person name="Carlier A."/>
            <person name="Willems A."/>
        </authorList>
    </citation>
    <scope>NUCLEOTIDE SEQUENCE [LARGE SCALE GENOMIC DNA]</scope>
    <source>
        <strain evidence="5 6">LMG 29911</strain>
    </source>
</reference>
<dbReference type="OrthoDB" id="8878585at2"/>
<evidence type="ECO:0000313" key="6">
    <source>
        <dbReference type="Proteomes" id="UP000237684"/>
    </source>
</evidence>
<keyword evidence="6" id="KW-1185">Reference proteome</keyword>
<dbReference type="EMBL" id="NIGF01000001">
    <property type="protein sequence ID" value="PQV65385.1"/>
    <property type="molecule type" value="Genomic_DNA"/>
</dbReference>
<organism evidence="5 6">
    <name type="scientific">Abditibacterium utsteinense</name>
    <dbReference type="NCBI Taxonomy" id="1960156"/>
    <lineage>
        <taxon>Bacteria</taxon>
        <taxon>Pseudomonadati</taxon>
        <taxon>Abditibacteriota</taxon>
        <taxon>Abditibacteriia</taxon>
        <taxon>Abditibacteriales</taxon>
        <taxon>Abditibacteriaceae</taxon>
        <taxon>Abditibacterium</taxon>
    </lineage>
</organism>
<gene>
    <name evidence="5" type="ORF">B1R32_101125</name>
</gene>
<dbReference type="InterPro" id="IPR028098">
    <property type="entry name" value="Glyco_trans_4-like_N"/>
</dbReference>
<evidence type="ECO:0000256" key="2">
    <source>
        <dbReference type="ARBA" id="ARBA00022679"/>
    </source>
</evidence>
<proteinExistence type="predicted"/>
<evidence type="ECO:0000259" key="4">
    <source>
        <dbReference type="Pfam" id="PF13439"/>
    </source>
</evidence>